<name>A0A370H240_9NOCA</name>
<sequence>MLLLFAVLVATGVVAPQVSAEPGCAVRVAVRPVTLTVDGEPATGRVYEPYRCAEGDTAPRSLIVAVHGHDNTSADFADYLGALVRRTEVPLLSMDMRSADSVWRTGDWNLRAGRDDVLAATRRYRDEHPSIERTVLWGWSQGGLTSGLAAASAPPGLFDYWVDTFGPADDFTAWAGADRIGPELRGQIERDAGGCPPVVCPQAYAERSPALQAHRIGVRRAFLVHGTADSLVPYENSLEMRAALTTAGRPTSLYTIATGTDLFGTVVPGEHGVGPAFFEGGCVVERLLGGTEPVDGGDRDYLVDVARGVATAPPAPPGAKCAA</sequence>
<protein>
    <submittedName>
        <fullName evidence="3">Prolyl oligopeptidase family protein</fullName>
    </submittedName>
</protein>
<feature type="chain" id="PRO_5016672375" evidence="1">
    <location>
        <begin position="21"/>
        <end position="323"/>
    </location>
</feature>
<organism evidence="3 4">
    <name type="scientific">Nocardia mexicana</name>
    <dbReference type="NCBI Taxonomy" id="279262"/>
    <lineage>
        <taxon>Bacteria</taxon>
        <taxon>Bacillati</taxon>
        <taxon>Actinomycetota</taxon>
        <taxon>Actinomycetes</taxon>
        <taxon>Mycobacteriales</taxon>
        <taxon>Nocardiaceae</taxon>
        <taxon>Nocardia</taxon>
    </lineage>
</organism>
<evidence type="ECO:0000313" key="4">
    <source>
        <dbReference type="Proteomes" id="UP000255355"/>
    </source>
</evidence>
<evidence type="ECO:0000259" key="2">
    <source>
        <dbReference type="Pfam" id="PF00326"/>
    </source>
</evidence>
<feature type="domain" description="Peptidase S9 prolyl oligopeptidase catalytic" evidence="2">
    <location>
        <begin position="115"/>
        <end position="256"/>
    </location>
</feature>
<dbReference type="Proteomes" id="UP000255355">
    <property type="component" value="Unassembled WGS sequence"/>
</dbReference>
<dbReference type="InterPro" id="IPR001375">
    <property type="entry name" value="Peptidase_S9_cat"/>
</dbReference>
<dbReference type="STRING" id="1210089.GCA_001613165_02347"/>
<keyword evidence="1" id="KW-0732">Signal</keyword>
<keyword evidence="4" id="KW-1185">Reference proteome</keyword>
<dbReference type="AlphaFoldDB" id="A0A370H240"/>
<dbReference type="Gene3D" id="3.40.50.1820">
    <property type="entry name" value="alpha/beta hydrolase"/>
    <property type="match status" value="1"/>
</dbReference>
<gene>
    <name evidence="3" type="ORF">DFR68_106181</name>
</gene>
<dbReference type="EMBL" id="QQAZ01000006">
    <property type="protein sequence ID" value="RDI49744.1"/>
    <property type="molecule type" value="Genomic_DNA"/>
</dbReference>
<feature type="signal peptide" evidence="1">
    <location>
        <begin position="1"/>
        <end position="20"/>
    </location>
</feature>
<proteinExistence type="predicted"/>
<dbReference type="Pfam" id="PF00326">
    <property type="entry name" value="Peptidase_S9"/>
    <property type="match status" value="1"/>
</dbReference>
<evidence type="ECO:0000256" key="1">
    <source>
        <dbReference type="SAM" id="SignalP"/>
    </source>
</evidence>
<dbReference type="GO" id="GO:0006508">
    <property type="term" value="P:proteolysis"/>
    <property type="evidence" value="ECO:0007669"/>
    <property type="project" value="InterPro"/>
</dbReference>
<dbReference type="SUPFAM" id="SSF53474">
    <property type="entry name" value="alpha/beta-Hydrolases"/>
    <property type="match status" value="1"/>
</dbReference>
<comment type="caution">
    <text evidence="3">The sequence shown here is derived from an EMBL/GenBank/DDBJ whole genome shotgun (WGS) entry which is preliminary data.</text>
</comment>
<dbReference type="InterPro" id="IPR029058">
    <property type="entry name" value="AB_hydrolase_fold"/>
</dbReference>
<reference evidence="3 4" key="1">
    <citation type="submission" date="2018-07" db="EMBL/GenBank/DDBJ databases">
        <title>Genomic Encyclopedia of Type Strains, Phase IV (KMG-IV): sequencing the most valuable type-strain genomes for metagenomic binning, comparative biology and taxonomic classification.</title>
        <authorList>
            <person name="Goeker M."/>
        </authorList>
    </citation>
    <scope>NUCLEOTIDE SEQUENCE [LARGE SCALE GENOMIC DNA]</scope>
    <source>
        <strain evidence="3 4">DSM 44952</strain>
    </source>
</reference>
<evidence type="ECO:0000313" key="3">
    <source>
        <dbReference type="EMBL" id="RDI49744.1"/>
    </source>
</evidence>
<dbReference type="GO" id="GO:0008236">
    <property type="term" value="F:serine-type peptidase activity"/>
    <property type="evidence" value="ECO:0007669"/>
    <property type="project" value="InterPro"/>
</dbReference>
<accession>A0A370H240</accession>